<accession>A0AAW1Z3W6</accession>
<name>A0AAW1Z3W6_CULAL</name>
<organism evidence="1 2">
    <name type="scientific">Culter alburnus</name>
    <name type="common">Topmouth culter</name>
    <dbReference type="NCBI Taxonomy" id="194366"/>
    <lineage>
        <taxon>Eukaryota</taxon>
        <taxon>Metazoa</taxon>
        <taxon>Chordata</taxon>
        <taxon>Craniata</taxon>
        <taxon>Vertebrata</taxon>
        <taxon>Euteleostomi</taxon>
        <taxon>Actinopterygii</taxon>
        <taxon>Neopterygii</taxon>
        <taxon>Teleostei</taxon>
        <taxon>Ostariophysi</taxon>
        <taxon>Cypriniformes</taxon>
        <taxon>Xenocyprididae</taxon>
        <taxon>Xenocypridinae</taxon>
        <taxon>Culter</taxon>
    </lineage>
</organism>
<comment type="caution">
    <text evidence="1">The sequence shown here is derived from an EMBL/GenBank/DDBJ whole genome shotgun (WGS) entry which is preliminary data.</text>
</comment>
<dbReference type="Proteomes" id="UP001479290">
    <property type="component" value="Unassembled WGS sequence"/>
</dbReference>
<feature type="non-terminal residue" evidence="1">
    <location>
        <position position="119"/>
    </location>
</feature>
<dbReference type="EMBL" id="JAWDJR010000020">
    <property type="protein sequence ID" value="KAK9956139.1"/>
    <property type="molecule type" value="Genomic_DNA"/>
</dbReference>
<keyword evidence="2" id="KW-1185">Reference proteome</keyword>
<sequence length="119" mass="13174">MKLFSNGLCKSADSLTDAIKAPSLSPTLAELIRAEEGLHTNVNMKQLKLSRHWVLFGPVLPTATCLQHHCEALVPEELIKSSMSERMCMCVGINQRGYSPTKHNIRKQLLLLGPNTLHA</sequence>
<gene>
    <name evidence="1" type="ORF">ABG768_013892</name>
</gene>
<reference evidence="1 2" key="1">
    <citation type="submission" date="2024-05" db="EMBL/GenBank/DDBJ databases">
        <title>A high-quality chromosomal-level genome assembly of Topmouth culter (Culter alburnus).</title>
        <authorList>
            <person name="Zhao H."/>
        </authorList>
    </citation>
    <scope>NUCLEOTIDE SEQUENCE [LARGE SCALE GENOMIC DNA]</scope>
    <source>
        <strain evidence="1">CATC2023</strain>
        <tissue evidence="1">Muscle</tissue>
    </source>
</reference>
<evidence type="ECO:0000313" key="2">
    <source>
        <dbReference type="Proteomes" id="UP001479290"/>
    </source>
</evidence>
<protein>
    <submittedName>
        <fullName evidence="1">Uncharacterized protein</fullName>
    </submittedName>
</protein>
<dbReference type="AlphaFoldDB" id="A0AAW1Z3W6"/>
<proteinExistence type="predicted"/>
<evidence type="ECO:0000313" key="1">
    <source>
        <dbReference type="EMBL" id="KAK9956139.1"/>
    </source>
</evidence>